<evidence type="ECO:0000256" key="5">
    <source>
        <dbReference type="SAM" id="Phobius"/>
    </source>
</evidence>
<dbReference type="PANTHER" id="PTHR23427">
    <property type="entry name" value="SURFEIT LOCUS PROTEIN"/>
    <property type="match status" value="1"/>
</dbReference>
<gene>
    <name evidence="6" type="ORF">MNBD_GAMMA06-1517</name>
</gene>
<dbReference type="EMBL" id="UOFD01000035">
    <property type="protein sequence ID" value="VAW51745.1"/>
    <property type="molecule type" value="Genomic_DNA"/>
</dbReference>
<dbReference type="PROSITE" id="PS50895">
    <property type="entry name" value="SURF1"/>
    <property type="match status" value="1"/>
</dbReference>
<organism evidence="6">
    <name type="scientific">hydrothermal vent metagenome</name>
    <dbReference type="NCBI Taxonomy" id="652676"/>
    <lineage>
        <taxon>unclassified sequences</taxon>
        <taxon>metagenomes</taxon>
        <taxon>ecological metagenomes</taxon>
    </lineage>
</organism>
<evidence type="ECO:0000256" key="4">
    <source>
        <dbReference type="ARBA" id="ARBA00023136"/>
    </source>
</evidence>
<evidence type="ECO:0000256" key="2">
    <source>
        <dbReference type="ARBA" id="ARBA00022692"/>
    </source>
</evidence>
<reference evidence="6" key="1">
    <citation type="submission" date="2018-06" db="EMBL/GenBank/DDBJ databases">
        <authorList>
            <person name="Zhirakovskaya E."/>
        </authorList>
    </citation>
    <scope>NUCLEOTIDE SEQUENCE</scope>
</reference>
<keyword evidence="3 5" id="KW-1133">Transmembrane helix</keyword>
<dbReference type="InterPro" id="IPR002994">
    <property type="entry name" value="Surf1/Shy1"/>
</dbReference>
<protein>
    <submittedName>
        <fullName evidence="6">Cytochrome oxidase biogenesis protein Surf1, facilitates heme A insertion</fullName>
    </submittedName>
</protein>
<accession>A0A3B0W775</accession>
<sequence length="266" mass="30886">MKIIEEIRQYRLLSLRFASYHFNPGVFSTFITLVFLYTMISLGFWQLDRAEFKDTLQQKIEQRKNLSAVGLSELPILSEDRRYMPVTLTGKYDTQHSFLLDNKTLNGHVGYHVFTPFIMSDNKAVLIARGFVEMGKTREQLPILVTPVDTIQIKGLIDLPPSRTIVLADNVQQTERWPVLLQYVDFAELEQILGYNLYDMMLWLDESKSKDSQNNDEKKSGIYKYDLPTLNLNSAKNNGYAFQWFAMSLALFIIYIVVNSKRQTNL</sequence>
<name>A0A3B0W775_9ZZZZ</name>
<keyword evidence="2 5" id="KW-0812">Transmembrane</keyword>
<dbReference type="AlphaFoldDB" id="A0A3B0W775"/>
<dbReference type="InterPro" id="IPR045214">
    <property type="entry name" value="Surf1/Surf4"/>
</dbReference>
<evidence type="ECO:0000256" key="3">
    <source>
        <dbReference type="ARBA" id="ARBA00022989"/>
    </source>
</evidence>
<dbReference type="CDD" id="cd06662">
    <property type="entry name" value="SURF1"/>
    <property type="match status" value="1"/>
</dbReference>
<feature type="transmembrane region" description="Helical" evidence="5">
    <location>
        <begin position="240"/>
        <end position="258"/>
    </location>
</feature>
<feature type="transmembrane region" description="Helical" evidence="5">
    <location>
        <begin position="21"/>
        <end position="45"/>
    </location>
</feature>
<dbReference type="PANTHER" id="PTHR23427:SF2">
    <property type="entry name" value="SURFEIT LOCUS PROTEIN 1"/>
    <property type="match status" value="1"/>
</dbReference>
<keyword evidence="4 5" id="KW-0472">Membrane</keyword>
<evidence type="ECO:0000313" key="6">
    <source>
        <dbReference type="EMBL" id="VAW51745.1"/>
    </source>
</evidence>
<dbReference type="GO" id="GO:0016020">
    <property type="term" value="C:membrane"/>
    <property type="evidence" value="ECO:0007669"/>
    <property type="project" value="UniProtKB-SubCell"/>
</dbReference>
<dbReference type="Pfam" id="PF02104">
    <property type="entry name" value="SURF1"/>
    <property type="match status" value="1"/>
</dbReference>
<proteinExistence type="predicted"/>
<evidence type="ECO:0000256" key="1">
    <source>
        <dbReference type="ARBA" id="ARBA00004370"/>
    </source>
</evidence>
<comment type="subcellular location">
    <subcellularLocation>
        <location evidence="1">Membrane</location>
    </subcellularLocation>
</comment>